<reference evidence="4 5" key="2">
    <citation type="submission" date="2018-11" db="EMBL/GenBank/DDBJ databases">
        <authorList>
            <consortium name="Pathogen Informatics"/>
        </authorList>
    </citation>
    <scope>NUCLEOTIDE SEQUENCE [LARGE SCALE GENOMIC DNA]</scope>
</reference>
<dbReference type="WBParaSite" id="GPUH_0001202101-mRNA-1">
    <property type="protein sequence ID" value="GPUH_0001202101-mRNA-1"/>
    <property type="gene ID" value="GPUH_0001202101"/>
</dbReference>
<dbReference type="Gene3D" id="3.30.70.330">
    <property type="match status" value="1"/>
</dbReference>
<evidence type="ECO:0000256" key="1">
    <source>
        <dbReference type="PROSITE-ProRule" id="PRU00176"/>
    </source>
</evidence>
<dbReference type="OrthoDB" id="79941at2759"/>
<feature type="compositionally biased region" description="Polar residues" evidence="2">
    <location>
        <begin position="130"/>
        <end position="142"/>
    </location>
</feature>
<feature type="region of interest" description="Disordered" evidence="2">
    <location>
        <begin position="109"/>
        <end position="158"/>
    </location>
</feature>
<evidence type="ECO:0000313" key="5">
    <source>
        <dbReference type="Proteomes" id="UP000271098"/>
    </source>
</evidence>
<accession>A0A183DTG6</accession>
<dbReference type="AlphaFoldDB" id="A0A183DTG6"/>
<dbReference type="PROSITE" id="PS50102">
    <property type="entry name" value="RRM"/>
    <property type="match status" value="1"/>
</dbReference>
<protein>
    <submittedName>
        <fullName evidence="6">RRM domain-containing protein</fullName>
    </submittedName>
</protein>
<evidence type="ECO:0000313" key="4">
    <source>
        <dbReference type="EMBL" id="VDN19674.1"/>
    </source>
</evidence>
<proteinExistence type="predicted"/>
<sequence length="321" mass="34631">MVKLFVGGLPDGVDSMRLRQLFSQFVVVNECDVIKDYAFVCRLICASSAFSRPLSVPPLIKLLLSGRSTSKLRKEPGMDKRCFRCGAVDHKTPQCLVDPANANLKRAATTTTAGAGPEQKRFASDAVGGSPSNTATLDSSGTLAYPNGARTAADADPELPRPLDADLFQLYEQYIESRTKYFYFRDRLSKEVKARTRSAPSIAASAVAQAPYTTSVMYSTPPPSSQHYTKQQFCRALFFFSFDHFFQLLVISPLTQKTNVVGQSSTVTPVTTASAPTTYQTSSTSGALHFYANAVSTGATAAAAARGGIYSTVAPQPTHLY</sequence>
<gene>
    <name evidence="4" type="ORF">GPUH_LOCUS12007</name>
</gene>
<keyword evidence="5" id="KW-1185">Reference proteome</keyword>
<organism evidence="6">
    <name type="scientific">Gongylonema pulchrum</name>
    <dbReference type="NCBI Taxonomy" id="637853"/>
    <lineage>
        <taxon>Eukaryota</taxon>
        <taxon>Metazoa</taxon>
        <taxon>Ecdysozoa</taxon>
        <taxon>Nematoda</taxon>
        <taxon>Chromadorea</taxon>
        <taxon>Rhabditida</taxon>
        <taxon>Spirurina</taxon>
        <taxon>Spiruromorpha</taxon>
        <taxon>Spiruroidea</taxon>
        <taxon>Gongylonematidae</taxon>
        <taxon>Gongylonema</taxon>
    </lineage>
</organism>
<dbReference type="InterPro" id="IPR000504">
    <property type="entry name" value="RRM_dom"/>
</dbReference>
<evidence type="ECO:0000313" key="6">
    <source>
        <dbReference type="WBParaSite" id="GPUH_0001202101-mRNA-1"/>
    </source>
</evidence>
<dbReference type="GO" id="GO:0003723">
    <property type="term" value="F:RNA binding"/>
    <property type="evidence" value="ECO:0007669"/>
    <property type="project" value="UniProtKB-UniRule"/>
</dbReference>
<reference evidence="6" key="1">
    <citation type="submission" date="2016-06" db="UniProtKB">
        <authorList>
            <consortium name="WormBaseParasite"/>
        </authorList>
    </citation>
    <scope>IDENTIFICATION</scope>
</reference>
<dbReference type="InterPro" id="IPR035979">
    <property type="entry name" value="RBD_domain_sf"/>
</dbReference>
<feature type="domain" description="RRM" evidence="3">
    <location>
        <begin position="2"/>
        <end position="40"/>
    </location>
</feature>
<keyword evidence="1" id="KW-0694">RNA-binding</keyword>
<evidence type="ECO:0000256" key="2">
    <source>
        <dbReference type="SAM" id="MobiDB-lite"/>
    </source>
</evidence>
<dbReference type="InterPro" id="IPR012677">
    <property type="entry name" value="Nucleotide-bd_a/b_plait_sf"/>
</dbReference>
<dbReference type="SUPFAM" id="SSF54928">
    <property type="entry name" value="RNA-binding domain, RBD"/>
    <property type="match status" value="1"/>
</dbReference>
<dbReference type="EMBL" id="UYRT01078965">
    <property type="protein sequence ID" value="VDN19674.1"/>
    <property type="molecule type" value="Genomic_DNA"/>
</dbReference>
<evidence type="ECO:0000259" key="3">
    <source>
        <dbReference type="PROSITE" id="PS50102"/>
    </source>
</evidence>
<dbReference type="Proteomes" id="UP000271098">
    <property type="component" value="Unassembled WGS sequence"/>
</dbReference>
<name>A0A183DTG6_9BILA</name>
<dbReference type="Pfam" id="PF00076">
    <property type="entry name" value="RRM_1"/>
    <property type="match status" value="1"/>
</dbReference>